<dbReference type="InterPro" id="IPR014710">
    <property type="entry name" value="RmlC-like_jellyroll"/>
</dbReference>
<keyword evidence="3" id="KW-1185">Reference proteome</keyword>
<dbReference type="PANTHER" id="PTHR38599:SF1">
    <property type="entry name" value="CUPIN DOMAIN PROTEIN (AFU_ORTHOLOGUE AFUA_3G13620)"/>
    <property type="match status" value="1"/>
</dbReference>
<dbReference type="OrthoDB" id="129561at2"/>
<dbReference type="Pfam" id="PF07883">
    <property type="entry name" value="Cupin_2"/>
    <property type="match status" value="1"/>
</dbReference>
<dbReference type="RefSeq" id="WP_133402576.1">
    <property type="nucleotide sequence ID" value="NZ_SMTK01000001.1"/>
</dbReference>
<dbReference type="InterPro" id="IPR013096">
    <property type="entry name" value="Cupin_2"/>
</dbReference>
<dbReference type="AlphaFoldDB" id="A0A4R5U397"/>
<dbReference type="PANTHER" id="PTHR38599">
    <property type="entry name" value="CUPIN DOMAIN PROTEIN (AFU_ORTHOLOGUE AFUA_3G13620)"/>
    <property type="match status" value="1"/>
</dbReference>
<comment type="caution">
    <text evidence="2">The sequence shown here is derived from an EMBL/GenBank/DDBJ whole genome shotgun (WGS) entry which is preliminary data.</text>
</comment>
<feature type="domain" description="Cupin type-2" evidence="1">
    <location>
        <begin position="32"/>
        <end position="101"/>
    </location>
</feature>
<proteinExistence type="predicted"/>
<dbReference type="SUPFAM" id="SSF51182">
    <property type="entry name" value="RmlC-like cupins"/>
    <property type="match status" value="1"/>
</dbReference>
<dbReference type="EMBL" id="SMTK01000001">
    <property type="protein sequence ID" value="TDK28169.1"/>
    <property type="molecule type" value="Genomic_DNA"/>
</dbReference>
<protein>
    <submittedName>
        <fullName evidence="2">Cupin domain-containing protein</fullName>
    </submittedName>
</protein>
<gene>
    <name evidence="2" type="ORF">E2F48_03500</name>
</gene>
<evidence type="ECO:0000259" key="1">
    <source>
        <dbReference type="Pfam" id="PF07883"/>
    </source>
</evidence>
<dbReference type="InterPro" id="IPR011051">
    <property type="entry name" value="RmlC_Cupin_sf"/>
</dbReference>
<sequence length="120" mass="13148">MTDSREARPALTRVSLQDASSPVQGWRIRQTLVEIPAGTSSGRHSHPGPEVGYIIRGDVSMEFDDRPPLELHAGSPFLIPPNTIHNAVNVGSVTTRMLSTYFVEEDAPLVTTYPAPERPE</sequence>
<evidence type="ECO:0000313" key="2">
    <source>
        <dbReference type="EMBL" id="TDK28169.1"/>
    </source>
</evidence>
<dbReference type="Proteomes" id="UP000295411">
    <property type="component" value="Unassembled WGS sequence"/>
</dbReference>
<dbReference type="Gene3D" id="2.60.120.10">
    <property type="entry name" value="Jelly Rolls"/>
    <property type="match status" value="1"/>
</dbReference>
<reference evidence="2 3" key="1">
    <citation type="submission" date="2019-03" db="EMBL/GenBank/DDBJ databases">
        <title>Arthrobacter sp. nov., an bacterium isolated from biocrust in Mu Us Desert.</title>
        <authorList>
            <person name="Lixiong L."/>
        </authorList>
    </citation>
    <scope>NUCLEOTIDE SEQUENCE [LARGE SCALE GENOMIC DNA]</scope>
    <source>
        <strain evidence="2 3">SLN-3</strain>
    </source>
</reference>
<organism evidence="2 3">
    <name type="scientific">Arthrobacter crusticola</name>
    <dbReference type="NCBI Taxonomy" id="2547960"/>
    <lineage>
        <taxon>Bacteria</taxon>
        <taxon>Bacillati</taxon>
        <taxon>Actinomycetota</taxon>
        <taxon>Actinomycetes</taxon>
        <taxon>Micrococcales</taxon>
        <taxon>Micrococcaceae</taxon>
        <taxon>Arthrobacter</taxon>
    </lineage>
</organism>
<accession>A0A4R5U397</accession>
<name>A0A4R5U397_9MICC</name>
<evidence type="ECO:0000313" key="3">
    <source>
        <dbReference type="Proteomes" id="UP000295411"/>
    </source>
</evidence>
<dbReference type="CDD" id="cd02235">
    <property type="entry name" value="cupin_BLL4011-like"/>
    <property type="match status" value="1"/>
</dbReference>